<dbReference type="RefSeq" id="WP_139640885.1">
    <property type="nucleotide sequence ID" value="NZ_BAAAZS010000006.1"/>
</dbReference>
<dbReference type="InterPro" id="IPR023393">
    <property type="entry name" value="START-like_dom_sf"/>
</dbReference>
<gene>
    <name evidence="3" type="ORF">FH715_04515</name>
</gene>
<evidence type="ECO:0000313" key="3">
    <source>
        <dbReference type="EMBL" id="TNM33615.1"/>
    </source>
</evidence>
<sequence>MSTTTHEGRPALRVERRLSRSPEAVWRAVSEPARLNTWYPMRVTELDPRVGGRIVFDDGEGTVLTGTVTAWEPPRLLAFDEHGGGEDGPAADDHLRIELHDDPAGCLLVLIHVPHDFATAAGAEKGWNGCLDQLLGDLGD</sequence>
<dbReference type="Pfam" id="PF08327">
    <property type="entry name" value="AHSA1"/>
    <property type="match status" value="1"/>
</dbReference>
<dbReference type="SUPFAM" id="SSF55961">
    <property type="entry name" value="Bet v1-like"/>
    <property type="match status" value="1"/>
</dbReference>
<dbReference type="EMBL" id="VDGT01000002">
    <property type="protein sequence ID" value="TNM33615.1"/>
    <property type="molecule type" value="Genomic_DNA"/>
</dbReference>
<dbReference type="AlphaFoldDB" id="A0A5C4VDJ0"/>
<organism evidence="3 4">
    <name type="scientific">Streptomyces sedi</name>
    <dbReference type="NCBI Taxonomy" id="555059"/>
    <lineage>
        <taxon>Bacteria</taxon>
        <taxon>Bacillati</taxon>
        <taxon>Actinomycetota</taxon>
        <taxon>Actinomycetes</taxon>
        <taxon>Kitasatosporales</taxon>
        <taxon>Streptomycetaceae</taxon>
        <taxon>Streptomyces</taxon>
    </lineage>
</organism>
<dbReference type="InterPro" id="IPR013538">
    <property type="entry name" value="ASHA1/2-like_C"/>
</dbReference>
<evidence type="ECO:0000313" key="4">
    <source>
        <dbReference type="Proteomes" id="UP000311713"/>
    </source>
</evidence>
<dbReference type="Proteomes" id="UP000311713">
    <property type="component" value="Unassembled WGS sequence"/>
</dbReference>
<accession>A0A5C4VDJ0</accession>
<comment type="similarity">
    <text evidence="1">Belongs to the AHA1 family.</text>
</comment>
<dbReference type="OrthoDB" id="9803476at2"/>
<evidence type="ECO:0000259" key="2">
    <source>
        <dbReference type="Pfam" id="PF08327"/>
    </source>
</evidence>
<evidence type="ECO:0000256" key="1">
    <source>
        <dbReference type="ARBA" id="ARBA00006817"/>
    </source>
</evidence>
<proteinExistence type="inferred from homology"/>
<feature type="domain" description="Activator of Hsp90 ATPase homologue 1/2-like C-terminal" evidence="2">
    <location>
        <begin position="21"/>
        <end position="134"/>
    </location>
</feature>
<dbReference type="Gene3D" id="3.30.530.20">
    <property type="match status" value="1"/>
</dbReference>
<comment type="caution">
    <text evidence="3">The sequence shown here is derived from an EMBL/GenBank/DDBJ whole genome shotgun (WGS) entry which is preliminary data.</text>
</comment>
<name>A0A5C4VDJ0_9ACTN</name>
<protein>
    <recommendedName>
        <fullName evidence="2">Activator of Hsp90 ATPase homologue 1/2-like C-terminal domain-containing protein</fullName>
    </recommendedName>
</protein>
<keyword evidence="4" id="KW-1185">Reference proteome</keyword>
<reference evidence="3 4" key="1">
    <citation type="submission" date="2019-06" db="EMBL/GenBank/DDBJ databases">
        <title>Draft genome of Streptomyces sedi sp. JCM16909.</title>
        <authorList>
            <person name="Klykleung N."/>
            <person name="Tanasupawat S."/>
            <person name="Kudo T."/>
            <person name="Yuki M."/>
            <person name="Ohkuma M."/>
        </authorList>
    </citation>
    <scope>NUCLEOTIDE SEQUENCE [LARGE SCALE GENOMIC DNA]</scope>
    <source>
        <strain evidence="3 4">JCM 16909</strain>
    </source>
</reference>